<keyword evidence="1" id="KW-0560">Oxidoreductase</keyword>
<dbReference type="Gene3D" id="3.20.20.100">
    <property type="entry name" value="NADP-dependent oxidoreductase domain"/>
    <property type="match status" value="1"/>
</dbReference>
<evidence type="ECO:0000256" key="1">
    <source>
        <dbReference type="ARBA" id="ARBA00023002"/>
    </source>
</evidence>
<dbReference type="CDD" id="cd19071">
    <property type="entry name" value="AKR_AKR1-5-like"/>
    <property type="match status" value="1"/>
</dbReference>
<dbReference type="STRING" id="1160509.A0A3N4I9Z4"/>
<proteinExistence type="predicted"/>
<organism evidence="3 4">
    <name type="scientific">Ascobolus immersus RN42</name>
    <dbReference type="NCBI Taxonomy" id="1160509"/>
    <lineage>
        <taxon>Eukaryota</taxon>
        <taxon>Fungi</taxon>
        <taxon>Dikarya</taxon>
        <taxon>Ascomycota</taxon>
        <taxon>Pezizomycotina</taxon>
        <taxon>Pezizomycetes</taxon>
        <taxon>Pezizales</taxon>
        <taxon>Ascobolaceae</taxon>
        <taxon>Ascobolus</taxon>
    </lineage>
</organism>
<evidence type="ECO:0000313" key="4">
    <source>
        <dbReference type="Proteomes" id="UP000275078"/>
    </source>
</evidence>
<dbReference type="AlphaFoldDB" id="A0A3N4I9Z4"/>
<evidence type="ECO:0000313" key="3">
    <source>
        <dbReference type="EMBL" id="RPA82889.1"/>
    </source>
</evidence>
<dbReference type="Proteomes" id="UP000275078">
    <property type="component" value="Unassembled WGS sequence"/>
</dbReference>
<feature type="domain" description="NADP-dependent oxidoreductase" evidence="2">
    <location>
        <begin position="30"/>
        <end position="220"/>
    </location>
</feature>
<dbReference type="PANTHER" id="PTHR11732">
    <property type="entry name" value="ALDO/KETO REDUCTASE"/>
    <property type="match status" value="1"/>
</dbReference>
<dbReference type="InterPro" id="IPR023210">
    <property type="entry name" value="NADP_OxRdtase_dom"/>
</dbReference>
<dbReference type="InterPro" id="IPR036812">
    <property type="entry name" value="NAD(P)_OxRdtase_dom_sf"/>
</dbReference>
<dbReference type="OrthoDB" id="5357513at2759"/>
<dbReference type="SUPFAM" id="SSF51430">
    <property type="entry name" value="NAD(P)-linked oxidoreductase"/>
    <property type="match status" value="1"/>
</dbReference>
<keyword evidence="4" id="KW-1185">Reference proteome</keyword>
<gene>
    <name evidence="3" type="ORF">BJ508DRAFT_224384</name>
</gene>
<dbReference type="InterPro" id="IPR020471">
    <property type="entry name" value="AKR"/>
</dbReference>
<dbReference type="GO" id="GO:0016491">
    <property type="term" value="F:oxidoreductase activity"/>
    <property type="evidence" value="ECO:0007669"/>
    <property type="project" value="UniProtKB-KW"/>
</dbReference>
<dbReference type="EMBL" id="ML119668">
    <property type="protein sequence ID" value="RPA82889.1"/>
    <property type="molecule type" value="Genomic_DNA"/>
</dbReference>
<sequence length="315" mass="35508">MAATLPKALKLTIYHTGPAVTIPAFGVYGTAWKKEKTAELVKQAIEAGFRGVDTAAQPKHYREDLVGEGIRAALDTGTVRREDLYIQTKFTPWSSQDPTQMPYDLKDPLPTQIHTSLSKSFSHLRHTTNPDDTYLDCLVLHGPFPEFQDTLAAWRIFEAYVPHRIRSLGISNVGLSELTALYNSTHIKPSVVQNRFYYGNQYDTPLRRFCHSHNIILQTFWTLTANPNLVQGRAVERVVEGTGVSYAVALYALVMSLGGTVPLCGTKDRGRMERDLKGVEMVREWAVKEPGRWQVAKERFEEELEIVVNPVGYEI</sequence>
<protein>
    <submittedName>
        <fullName evidence="3">Aldo-keto reductase</fullName>
    </submittedName>
</protein>
<dbReference type="Pfam" id="PF00248">
    <property type="entry name" value="Aldo_ket_red"/>
    <property type="match status" value="1"/>
</dbReference>
<accession>A0A3N4I9Z4</accession>
<evidence type="ECO:0000259" key="2">
    <source>
        <dbReference type="Pfam" id="PF00248"/>
    </source>
</evidence>
<reference evidence="3 4" key="1">
    <citation type="journal article" date="2018" name="Nat. Ecol. Evol.">
        <title>Pezizomycetes genomes reveal the molecular basis of ectomycorrhizal truffle lifestyle.</title>
        <authorList>
            <person name="Murat C."/>
            <person name="Payen T."/>
            <person name="Noel B."/>
            <person name="Kuo A."/>
            <person name="Morin E."/>
            <person name="Chen J."/>
            <person name="Kohler A."/>
            <person name="Krizsan K."/>
            <person name="Balestrini R."/>
            <person name="Da Silva C."/>
            <person name="Montanini B."/>
            <person name="Hainaut M."/>
            <person name="Levati E."/>
            <person name="Barry K.W."/>
            <person name="Belfiori B."/>
            <person name="Cichocki N."/>
            <person name="Clum A."/>
            <person name="Dockter R.B."/>
            <person name="Fauchery L."/>
            <person name="Guy J."/>
            <person name="Iotti M."/>
            <person name="Le Tacon F."/>
            <person name="Lindquist E.A."/>
            <person name="Lipzen A."/>
            <person name="Malagnac F."/>
            <person name="Mello A."/>
            <person name="Molinier V."/>
            <person name="Miyauchi S."/>
            <person name="Poulain J."/>
            <person name="Riccioni C."/>
            <person name="Rubini A."/>
            <person name="Sitrit Y."/>
            <person name="Splivallo R."/>
            <person name="Traeger S."/>
            <person name="Wang M."/>
            <person name="Zifcakova L."/>
            <person name="Wipf D."/>
            <person name="Zambonelli A."/>
            <person name="Paolocci F."/>
            <person name="Nowrousian M."/>
            <person name="Ottonello S."/>
            <person name="Baldrian P."/>
            <person name="Spatafora J.W."/>
            <person name="Henrissat B."/>
            <person name="Nagy L.G."/>
            <person name="Aury J.M."/>
            <person name="Wincker P."/>
            <person name="Grigoriev I.V."/>
            <person name="Bonfante P."/>
            <person name="Martin F.M."/>
        </authorList>
    </citation>
    <scope>NUCLEOTIDE SEQUENCE [LARGE SCALE GENOMIC DNA]</scope>
    <source>
        <strain evidence="3 4">RN42</strain>
    </source>
</reference>
<name>A0A3N4I9Z4_ASCIM</name>